<accession>A0ACB1A8Y3</accession>
<sequence>MFPFPSFFRPLIFDQYHILPIRLKTYILSTSLLTKCEILALLAKCRFGKIWCPFHFSPIFFLLFFLLFKYFSQVILLIVVIF</sequence>
<proteinExistence type="predicted"/>
<reference evidence="1" key="1">
    <citation type="submission" date="2023-11" db="EMBL/GenBank/DDBJ databases">
        <authorList>
            <person name="Poullet M."/>
        </authorList>
    </citation>
    <scope>NUCLEOTIDE SEQUENCE</scope>
    <source>
        <strain evidence="1">E1834</strain>
    </source>
</reference>
<evidence type="ECO:0000313" key="2">
    <source>
        <dbReference type="Proteomes" id="UP001497535"/>
    </source>
</evidence>
<evidence type="ECO:0000313" key="1">
    <source>
        <dbReference type="EMBL" id="CAK5086881.1"/>
    </source>
</evidence>
<organism evidence="1 2">
    <name type="scientific">Meloidogyne enterolobii</name>
    <name type="common">Root-knot nematode worm</name>
    <name type="synonym">Meloidogyne mayaguensis</name>
    <dbReference type="NCBI Taxonomy" id="390850"/>
    <lineage>
        <taxon>Eukaryota</taxon>
        <taxon>Metazoa</taxon>
        <taxon>Ecdysozoa</taxon>
        <taxon>Nematoda</taxon>
        <taxon>Chromadorea</taxon>
        <taxon>Rhabditida</taxon>
        <taxon>Tylenchina</taxon>
        <taxon>Tylenchomorpha</taxon>
        <taxon>Tylenchoidea</taxon>
        <taxon>Meloidogynidae</taxon>
        <taxon>Meloidogyninae</taxon>
        <taxon>Meloidogyne</taxon>
    </lineage>
</organism>
<name>A0ACB1A8Y3_MELEN</name>
<keyword evidence="2" id="KW-1185">Reference proteome</keyword>
<comment type="caution">
    <text evidence="1">The sequence shown here is derived from an EMBL/GenBank/DDBJ whole genome shotgun (WGS) entry which is preliminary data.</text>
</comment>
<protein>
    <submittedName>
        <fullName evidence="1">Uncharacterized protein</fullName>
    </submittedName>
</protein>
<dbReference type="Proteomes" id="UP001497535">
    <property type="component" value="Unassembled WGS sequence"/>
</dbReference>
<gene>
    <name evidence="1" type="ORF">MENTE1834_LOCUS34398</name>
</gene>
<dbReference type="EMBL" id="CAVMJV010000062">
    <property type="protein sequence ID" value="CAK5086881.1"/>
    <property type="molecule type" value="Genomic_DNA"/>
</dbReference>